<name>A0AB39TSY5_9ACTN</name>
<dbReference type="InterPro" id="IPR006311">
    <property type="entry name" value="TAT_signal"/>
</dbReference>
<organism evidence="5">
    <name type="scientific">Streptomyces sp. Y1</name>
    <dbReference type="NCBI Taxonomy" id="3238634"/>
    <lineage>
        <taxon>Bacteria</taxon>
        <taxon>Bacillati</taxon>
        <taxon>Actinomycetota</taxon>
        <taxon>Actinomycetes</taxon>
        <taxon>Kitasatosporales</taxon>
        <taxon>Streptomycetaceae</taxon>
        <taxon>Streptomyces</taxon>
    </lineage>
</organism>
<dbReference type="AlphaFoldDB" id="A0AB39TSY5"/>
<sequence>MTSTPFTDRRSTMTRRRMLGAGVRVGAGAALAAGAAGAALPLGLAAPARADSAGTGAAGTAGSAGSAGSTGPVRPTLPAPTGPYPVGTVELHLVDTTRPDPVAGPGKHRELMASVWYPAREVERDAAERYPVAPWVPAGTMAALMASLGVPAGLVEAPLTAGRQGAPVRRSGRPRPVVLYSHGAHSYRADHTVMVQELASHGYVVVTLDHTYDAVTEFPDGRVLTPLHDRNHQMGPADFADDIRYLLDRIEELAAGHNPDADGRPLPEGLSEAIDPRRIGMFGWSKGGTATARLMLADRRVLAGLSLDGPMLPDITDDLDRPFMLMTAVNTPAASPSVAGFWSHLRGWRLAVQAEGAAHPSYGDTQVLVPQLAKVVGMSDEDLRDWTGTLDPARAVRIQQAYPLAFFDLHLRHRRGHLLDGPSRAFPEVRFLP</sequence>
<evidence type="ECO:0000256" key="4">
    <source>
        <dbReference type="SAM" id="MobiDB-lite"/>
    </source>
</evidence>
<keyword evidence="1 5" id="KW-0378">Hydrolase</keyword>
<dbReference type="PANTHER" id="PTHR10272">
    <property type="entry name" value="PLATELET-ACTIVATING FACTOR ACETYLHYDROLASE"/>
    <property type="match status" value="1"/>
</dbReference>
<evidence type="ECO:0000256" key="1">
    <source>
        <dbReference type="ARBA" id="ARBA00022801"/>
    </source>
</evidence>
<dbReference type="GO" id="GO:0016042">
    <property type="term" value="P:lipid catabolic process"/>
    <property type="evidence" value="ECO:0007669"/>
    <property type="project" value="UniProtKB-KW"/>
</dbReference>
<proteinExistence type="predicted"/>
<dbReference type="EMBL" id="CP163445">
    <property type="protein sequence ID" value="XDQ82282.1"/>
    <property type="molecule type" value="Genomic_DNA"/>
</dbReference>
<dbReference type="InterPro" id="IPR029058">
    <property type="entry name" value="AB_hydrolase_fold"/>
</dbReference>
<reference evidence="5" key="1">
    <citation type="submission" date="2024-07" db="EMBL/GenBank/DDBJ databases">
        <authorList>
            <person name="Yu S.T."/>
        </authorList>
    </citation>
    <scope>NUCLEOTIDE SEQUENCE</scope>
    <source>
        <strain evidence="5">Y1</strain>
    </source>
</reference>
<dbReference type="GO" id="GO:0003847">
    <property type="term" value="F:1-alkyl-2-acetylglycerophosphocholine esterase activity"/>
    <property type="evidence" value="ECO:0007669"/>
    <property type="project" value="TreeGrafter"/>
</dbReference>
<dbReference type="SUPFAM" id="SSF53474">
    <property type="entry name" value="alpha/beta-Hydrolases"/>
    <property type="match status" value="1"/>
</dbReference>
<dbReference type="Gene3D" id="3.40.50.1820">
    <property type="entry name" value="alpha/beta hydrolase"/>
    <property type="match status" value="1"/>
</dbReference>
<evidence type="ECO:0000256" key="2">
    <source>
        <dbReference type="ARBA" id="ARBA00022963"/>
    </source>
</evidence>
<protein>
    <submittedName>
        <fullName evidence="5">Alpha/beta hydrolase family protein</fullName>
    </submittedName>
</protein>
<evidence type="ECO:0000256" key="3">
    <source>
        <dbReference type="ARBA" id="ARBA00023098"/>
    </source>
</evidence>
<feature type="compositionally biased region" description="Low complexity" evidence="4">
    <location>
        <begin position="50"/>
        <end position="71"/>
    </location>
</feature>
<keyword evidence="3" id="KW-0443">Lipid metabolism</keyword>
<keyword evidence="2" id="KW-0442">Lipid degradation</keyword>
<dbReference type="PROSITE" id="PS51318">
    <property type="entry name" value="TAT"/>
    <property type="match status" value="1"/>
</dbReference>
<feature type="region of interest" description="Disordered" evidence="4">
    <location>
        <begin position="50"/>
        <end position="79"/>
    </location>
</feature>
<gene>
    <name evidence="5" type="ORF">AB2U05_29290</name>
</gene>
<dbReference type="PANTHER" id="PTHR10272:SF0">
    <property type="entry name" value="PLATELET-ACTIVATING FACTOR ACETYLHYDROLASE"/>
    <property type="match status" value="1"/>
</dbReference>
<accession>A0AB39TSY5</accession>
<dbReference type="RefSeq" id="WP_369184696.1">
    <property type="nucleotide sequence ID" value="NZ_CP163445.1"/>
</dbReference>
<dbReference type="Pfam" id="PF03403">
    <property type="entry name" value="PAF-AH_p_II"/>
    <property type="match status" value="1"/>
</dbReference>
<evidence type="ECO:0000313" key="5">
    <source>
        <dbReference type="EMBL" id="XDQ82282.1"/>
    </source>
</evidence>